<dbReference type="AlphaFoldDB" id="A0A2G9YX24"/>
<comment type="caution">
    <text evidence="2">The sequence shown here is derived from an EMBL/GenBank/DDBJ whole genome shotgun (WGS) entry which is preliminary data.</text>
</comment>
<dbReference type="InterPro" id="IPR014717">
    <property type="entry name" value="Transl_elong_EF1B/ribsomal_bS6"/>
</dbReference>
<accession>A0A2G9YX24</accession>
<sequence>MTSDNKIKIFLLFLAVSIFSAIYFGVLPLLSEIKNNFGQIISQKNEIKNFQIKSQSVGVAEDYLSGIVDNVKKTQDIFIDREVPVDFIRFLEKTAKDCNISMEVSLSSPLKAKDEKWQHLLFQVNSSGSLPDFLKFFEKIEDSPYLVDVQSLFINRLSEDDLKSEKYIGLPQGSVTSGISIKVYSK</sequence>
<proteinExistence type="predicted"/>
<keyword evidence="1" id="KW-1133">Transmembrane helix</keyword>
<dbReference type="EMBL" id="PCRO01000012">
    <property type="protein sequence ID" value="PIP23011.1"/>
    <property type="molecule type" value="Genomic_DNA"/>
</dbReference>
<protein>
    <recommendedName>
        <fullName evidence="4">Type 4a pilus biogenesis protein PilO</fullName>
    </recommendedName>
</protein>
<evidence type="ECO:0000313" key="3">
    <source>
        <dbReference type="Proteomes" id="UP000229976"/>
    </source>
</evidence>
<evidence type="ECO:0000256" key="1">
    <source>
        <dbReference type="SAM" id="Phobius"/>
    </source>
</evidence>
<dbReference type="Gene3D" id="3.30.70.60">
    <property type="match status" value="1"/>
</dbReference>
<keyword evidence="1" id="KW-0472">Membrane</keyword>
<reference evidence="2 3" key="1">
    <citation type="submission" date="2017-09" db="EMBL/GenBank/DDBJ databases">
        <title>Depth-based differentiation of microbial function through sediment-hosted aquifers and enrichment of novel symbionts in the deep terrestrial subsurface.</title>
        <authorList>
            <person name="Probst A.J."/>
            <person name="Ladd B."/>
            <person name="Jarett J.K."/>
            <person name="Geller-Mcgrath D.E."/>
            <person name="Sieber C.M."/>
            <person name="Emerson J.B."/>
            <person name="Anantharaman K."/>
            <person name="Thomas B.C."/>
            <person name="Malmstrom R."/>
            <person name="Stieglmeier M."/>
            <person name="Klingl A."/>
            <person name="Woyke T."/>
            <person name="Ryan C.M."/>
            <person name="Banfield J.F."/>
        </authorList>
    </citation>
    <scope>NUCLEOTIDE SEQUENCE [LARGE SCALE GENOMIC DNA]</scope>
    <source>
        <strain evidence="2">CG23_combo_of_CG06-09_8_20_14_all_39_17</strain>
    </source>
</reference>
<feature type="transmembrane region" description="Helical" evidence="1">
    <location>
        <begin position="9"/>
        <end position="30"/>
    </location>
</feature>
<evidence type="ECO:0008006" key="4">
    <source>
        <dbReference type="Google" id="ProtNLM"/>
    </source>
</evidence>
<gene>
    <name evidence="2" type="ORF">COX37_00875</name>
</gene>
<organism evidence="2 3">
    <name type="scientific">Candidatus Nealsonbacteria bacterium CG23_combo_of_CG06-09_8_20_14_all_39_17</name>
    <dbReference type="NCBI Taxonomy" id="1974722"/>
    <lineage>
        <taxon>Bacteria</taxon>
        <taxon>Candidatus Nealsoniibacteriota</taxon>
    </lineage>
</organism>
<keyword evidence="1" id="KW-0812">Transmembrane</keyword>
<evidence type="ECO:0000313" key="2">
    <source>
        <dbReference type="EMBL" id="PIP23011.1"/>
    </source>
</evidence>
<name>A0A2G9YX24_9BACT</name>
<dbReference type="Proteomes" id="UP000229976">
    <property type="component" value="Unassembled WGS sequence"/>
</dbReference>